<evidence type="ECO:0000313" key="5">
    <source>
        <dbReference type="Proteomes" id="UP000276991"/>
    </source>
</evidence>
<dbReference type="EMBL" id="UPTC01001244">
    <property type="protein sequence ID" value="VBB31461.1"/>
    <property type="molecule type" value="Genomic_DNA"/>
</dbReference>
<dbReference type="Proteomes" id="UP000276991">
    <property type="component" value="Unassembled WGS sequence"/>
</dbReference>
<evidence type="ECO:0000256" key="1">
    <source>
        <dbReference type="ARBA" id="ARBA00009224"/>
    </source>
</evidence>
<dbReference type="Pfam" id="PF10558">
    <property type="entry name" value="MTP18"/>
    <property type="match status" value="2"/>
</dbReference>
<dbReference type="AlphaFoldDB" id="A0A498SQK9"/>
<dbReference type="PANTHER" id="PTHR11001:SF2">
    <property type="entry name" value="MITOCHONDRIAL FISSION PROCESS PROTEIN 1"/>
    <property type="match status" value="1"/>
</dbReference>
<name>A0A498SQK9_ACAVI</name>
<keyword evidence="5" id="KW-1185">Reference proteome</keyword>
<accession>A0A498SQK9</accession>
<reference evidence="4 5" key="1">
    <citation type="submission" date="2018-08" db="EMBL/GenBank/DDBJ databases">
        <authorList>
            <person name="Laetsch R D."/>
            <person name="Stevens L."/>
            <person name="Kumar S."/>
            <person name="Blaxter L. M."/>
        </authorList>
    </citation>
    <scope>NUCLEOTIDE SEQUENCE [LARGE SCALE GENOMIC DNA]</scope>
</reference>
<comment type="similarity">
    <text evidence="1">Belongs to the MTFP1 family.</text>
</comment>
<sequence>MDVILGFNPISMMDKLTIYDKAQEDLREVDIYRDTPIRFLGMFYNIDISSLYWIGCLRYVVGYANEIGEAFRAWVPTNAVRLSYVVSMGYVFSDTANKSRKTYQLNYLNSKERSRAVALRAIDTLIWQSMASVIIPGFMINRVCYLSTKLLSWSTKWPLKIQKLTSTILGLCIIPFIVKPIDTAVEIGMQSSVRKFYPTGVFEK</sequence>
<gene>
    <name evidence="4" type="ORF">NAV_LOCUS6252</name>
</gene>
<evidence type="ECO:0000256" key="2">
    <source>
        <dbReference type="ARBA" id="ARBA00017835"/>
    </source>
</evidence>
<dbReference type="GO" id="GO:0000266">
    <property type="term" value="P:mitochondrial fission"/>
    <property type="evidence" value="ECO:0007669"/>
    <property type="project" value="TreeGrafter"/>
</dbReference>
<dbReference type="GO" id="GO:0005739">
    <property type="term" value="C:mitochondrion"/>
    <property type="evidence" value="ECO:0007669"/>
    <property type="project" value="TreeGrafter"/>
</dbReference>
<organism evidence="4 5">
    <name type="scientific">Acanthocheilonema viteae</name>
    <name type="common">Filarial nematode worm</name>
    <name type="synonym">Dipetalonema viteae</name>
    <dbReference type="NCBI Taxonomy" id="6277"/>
    <lineage>
        <taxon>Eukaryota</taxon>
        <taxon>Metazoa</taxon>
        <taxon>Ecdysozoa</taxon>
        <taxon>Nematoda</taxon>
        <taxon>Chromadorea</taxon>
        <taxon>Rhabditida</taxon>
        <taxon>Spirurina</taxon>
        <taxon>Spiruromorpha</taxon>
        <taxon>Filarioidea</taxon>
        <taxon>Onchocercidae</taxon>
        <taxon>Acanthocheilonema</taxon>
    </lineage>
</organism>
<evidence type="ECO:0000313" key="4">
    <source>
        <dbReference type="EMBL" id="VBB31461.1"/>
    </source>
</evidence>
<dbReference type="OrthoDB" id="424969at2759"/>
<protein>
    <recommendedName>
        <fullName evidence="2">Mitochondrial fission process protein 1</fullName>
    </recommendedName>
    <alternativeName>
        <fullName evidence="3">Mitochondrial 18 kDa protein</fullName>
    </alternativeName>
</protein>
<evidence type="ECO:0000256" key="3">
    <source>
        <dbReference type="ARBA" id="ARBA00029631"/>
    </source>
</evidence>
<proteinExistence type="inferred from homology"/>
<dbReference type="PANTHER" id="PTHR11001">
    <property type="entry name" value="MITOCHONDRIAL FISSION PROCESS PROTEIN 1"/>
    <property type="match status" value="1"/>
</dbReference>
<dbReference type="InterPro" id="IPR019560">
    <property type="entry name" value="Mitochondrial_18_kDa_protein"/>
</dbReference>